<evidence type="ECO:0000313" key="9">
    <source>
        <dbReference type="Proteomes" id="UP000008810"/>
    </source>
</evidence>
<dbReference type="PANTHER" id="PTHR11746">
    <property type="entry name" value="O-METHYLTRANSFERASE"/>
    <property type="match status" value="1"/>
</dbReference>
<evidence type="ECO:0000313" key="8">
    <source>
        <dbReference type="EnsemblPlants" id="KQJ88443"/>
    </source>
</evidence>
<reference evidence="7 8" key="1">
    <citation type="journal article" date="2010" name="Nature">
        <title>Genome sequencing and analysis of the model grass Brachypodium distachyon.</title>
        <authorList>
            <consortium name="International Brachypodium Initiative"/>
        </authorList>
    </citation>
    <scope>NUCLEOTIDE SEQUENCE [LARGE SCALE GENOMIC DNA]</scope>
    <source>
        <strain evidence="7">Bd21</strain>
        <strain evidence="8">cv. Bd21</strain>
    </source>
</reference>
<keyword evidence="2" id="KW-0808">Transferase</keyword>
<dbReference type="AlphaFoldDB" id="A0A0Q3HJD9"/>
<proteinExistence type="predicted"/>
<protein>
    <recommendedName>
        <fullName evidence="10">O-methyltransferase domain-containing protein</fullName>
    </recommendedName>
</protein>
<evidence type="ECO:0000313" key="7">
    <source>
        <dbReference type="EMBL" id="KQJ88443.1"/>
    </source>
</evidence>
<dbReference type="PROSITE" id="PS51683">
    <property type="entry name" value="SAM_OMT_II"/>
    <property type="match status" value="1"/>
</dbReference>
<organism evidence="7">
    <name type="scientific">Brachypodium distachyon</name>
    <name type="common">Purple false brome</name>
    <name type="synonym">Trachynia distachya</name>
    <dbReference type="NCBI Taxonomy" id="15368"/>
    <lineage>
        <taxon>Eukaryota</taxon>
        <taxon>Viridiplantae</taxon>
        <taxon>Streptophyta</taxon>
        <taxon>Embryophyta</taxon>
        <taxon>Tracheophyta</taxon>
        <taxon>Spermatophyta</taxon>
        <taxon>Magnoliopsida</taxon>
        <taxon>Liliopsida</taxon>
        <taxon>Poales</taxon>
        <taxon>Poaceae</taxon>
        <taxon>BOP clade</taxon>
        <taxon>Pooideae</taxon>
        <taxon>Stipodae</taxon>
        <taxon>Brachypodieae</taxon>
        <taxon>Brachypodium</taxon>
    </lineage>
</organism>
<dbReference type="InterPro" id="IPR036390">
    <property type="entry name" value="WH_DNA-bd_sf"/>
</dbReference>
<dbReference type="InterPro" id="IPR001077">
    <property type="entry name" value="COMT_C"/>
</dbReference>
<dbReference type="ExpressionAtlas" id="A0A0Q3HJD9">
    <property type="expression patterns" value="baseline and differential"/>
</dbReference>
<reference evidence="7" key="2">
    <citation type="submission" date="2017-06" db="EMBL/GenBank/DDBJ databases">
        <title>WGS assembly of Brachypodium distachyon.</title>
        <authorList>
            <consortium name="The International Brachypodium Initiative"/>
            <person name="Lucas S."/>
            <person name="Harmon-Smith M."/>
            <person name="Lail K."/>
            <person name="Tice H."/>
            <person name="Grimwood J."/>
            <person name="Bruce D."/>
            <person name="Barry K."/>
            <person name="Shu S."/>
            <person name="Lindquist E."/>
            <person name="Wang M."/>
            <person name="Pitluck S."/>
            <person name="Vogel J.P."/>
            <person name="Garvin D.F."/>
            <person name="Mockler T.C."/>
            <person name="Schmutz J."/>
            <person name="Rokhsar D."/>
            <person name="Bevan M.W."/>
        </authorList>
    </citation>
    <scope>NUCLEOTIDE SEQUENCE</scope>
    <source>
        <strain evidence="7">Bd21</strain>
    </source>
</reference>
<dbReference type="EnsemblPlants" id="KQJ88443">
    <property type="protein sequence ID" value="KQJ88443"/>
    <property type="gene ID" value="BRADI_4g18065v3"/>
</dbReference>
<dbReference type="GO" id="GO:0008171">
    <property type="term" value="F:O-methyltransferase activity"/>
    <property type="evidence" value="ECO:0000318"/>
    <property type="project" value="GO_Central"/>
</dbReference>
<sequence length="366" mass="39818">MVETQQSVPPVPKATLSNEECLQAHVELWNLTYSYLKSMALDCAIKLGIPTAIYRCGCAASLPDLLATIPVPDSKKPHLPRLMRFLAAIGIVTVEAASGIYGLTPVSRLLVDDNSVQGLSSFVLSQTNKYHVTAALSLPDWFMSDEGTASVDMPFRMAHGMDPQGVMARDPKINQLLNDGPTVDTDLVMDFILTNCGEVFEGVTSLVDATGETGTAARAIAKAFPRIKCSVFDLANIIKSVPADGVVEDIIGDMMESIPPTDAVFLKYVLHDWDDNICVKILKQCNKVIPESGGKVIIVDSVVGSTNSNSKAMFEGHVLLDLLMMVVTAGKERDEQEWRKIFMDAGFSNYKTKPVLGFLSIIELYP</sequence>
<dbReference type="RefSeq" id="XP_014758734.1">
    <property type="nucleotide sequence ID" value="XM_014903248.2"/>
</dbReference>
<dbReference type="Proteomes" id="UP000008810">
    <property type="component" value="Chromosome 4"/>
</dbReference>
<evidence type="ECO:0000259" key="6">
    <source>
        <dbReference type="Pfam" id="PF08100"/>
    </source>
</evidence>
<gene>
    <name evidence="8" type="primary">LOC104584545</name>
    <name evidence="7" type="ORF">BRADI_4g18065v3</name>
</gene>
<dbReference type="GO" id="GO:0032259">
    <property type="term" value="P:methylation"/>
    <property type="evidence" value="ECO:0000318"/>
    <property type="project" value="GO_Central"/>
</dbReference>
<dbReference type="RefSeq" id="XP_014758731.1">
    <property type="nucleotide sequence ID" value="XM_014903245.2"/>
</dbReference>
<dbReference type="OrthoDB" id="2410195at2759"/>
<accession>A0A0Q3HJD9</accession>
<dbReference type="Pfam" id="PF08100">
    <property type="entry name" value="Dimerisation"/>
    <property type="match status" value="1"/>
</dbReference>
<dbReference type="InterPro" id="IPR016461">
    <property type="entry name" value="COMT-like"/>
</dbReference>
<evidence type="ECO:0000256" key="4">
    <source>
        <dbReference type="PIRSR" id="PIRSR005739-1"/>
    </source>
</evidence>
<reference evidence="8" key="3">
    <citation type="submission" date="2018-08" db="UniProtKB">
        <authorList>
            <consortium name="EnsemblPlants"/>
        </authorList>
    </citation>
    <scope>IDENTIFICATION</scope>
    <source>
        <strain evidence="8">cv. Bd21</strain>
    </source>
</reference>
<dbReference type="GeneID" id="104584545"/>
<keyword evidence="3" id="KW-0949">S-adenosyl-L-methionine</keyword>
<dbReference type="RefSeq" id="XP_014758730.1">
    <property type="nucleotide sequence ID" value="XM_014903244.2"/>
</dbReference>
<evidence type="ECO:0000256" key="3">
    <source>
        <dbReference type="ARBA" id="ARBA00022691"/>
    </source>
</evidence>
<dbReference type="RefSeq" id="XP_014758729.1">
    <property type="nucleotide sequence ID" value="XM_014903243.2"/>
</dbReference>
<dbReference type="RefSeq" id="XP_024310478.1">
    <property type="nucleotide sequence ID" value="XM_024454710.1"/>
</dbReference>
<dbReference type="PIRSF" id="PIRSF005739">
    <property type="entry name" value="O-mtase"/>
    <property type="match status" value="1"/>
</dbReference>
<dbReference type="Gramene" id="KQJ88443">
    <property type="protein sequence ID" value="KQJ88443"/>
    <property type="gene ID" value="BRADI_4g18065v3"/>
</dbReference>
<dbReference type="RefSeq" id="XP_024310479.1">
    <property type="nucleotide sequence ID" value="XM_024454711.1"/>
</dbReference>
<feature type="domain" description="O-methyltransferase dimerisation" evidence="6">
    <location>
        <begin position="29"/>
        <end position="112"/>
    </location>
</feature>
<dbReference type="SUPFAM" id="SSF46785">
    <property type="entry name" value="Winged helix' DNA-binding domain"/>
    <property type="match status" value="1"/>
</dbReference>
<dbReference type="InterPro" id="IPR029063">
    <property type="entry name" value="SAM-dependent_MTases_sf"/>
</dbReference>
<evidence type="ECO:0008006" key="10">
    <source>
        <dbReference type="Google" id="ProtNLM"/>
    </source>
</evidence>
<dbReference type="InterPro" id="IPR036388">
    <property type="entry name" value="WH-like_DNA-bd_sf"/>
</dbReference>
<dbReference type="RefSeq" id="XP_024310477.1">
    <property type="nucleotide sequence ID" value="XM_024454709.1"/>
</dbReference>
<dbReference type="RefSeq" id="XP_014758736.1">
    <property type="nucleotide sequence ID" value="XM_014903250.2"/>
</dbReference>
<dbReference type="KEGG" id="bdi:104584545"/>
<dbReference type="SUPFAM" id="SSF53335">
    <property type="entry name" value="S-adenosyl-L-methionine-dependent methyltransferases"/>
    <property type="match status" value="1"/>
</dbReference>
<dbReference type="GO" id="GO:0008757">
    <property type="term" value="F:S-adenosylmethionine-dependent methyltransferase activity"/>
    <property type="evidence" value="ECO:0000318"/>
    <property type="project" value="GO_Central"/>
</dbReference>
<dbReference type="InterPro" id="IPR012967">
    <property type="entry name" value="COMT_dimerisation"/>
</dbReference>
<dbReference type="GO" id="GO:0046983">
    <property type="term" value="F:protein dimerization activity"/>
    <property type="evidence" value="ECO:0007669"/>
    <property type="project" value="InterPro"/>
</dbReference>
<dbReference type="Gene3D" id="3.40.50.150">
    <property type="entry name" value="Vaccinia Virus protein VP39"/>
    <property type="match status" value="1"/>
</dbReference>
<evidence type="ECO:0000259" key="5">
    <source>
        <dbReference type="Pfam" id="PF00891"/>
    </source>
</evidence>
<evidence type="ECO:0000256" key="2">
    <source>
        <dbReference type="ARBA" id="ARBA00022679"/>
    </source>
</evidence>
<feature type="active site" description="Proton acceptor" evidence="4">
    <location>
        <position position="271"/>
    </location>
</feature>
<dbReference type="Pfam" id="PF00891">
    <property type="entry name" value="Methyltransf_2"/>
    <property type="match status" value="1"/>
</dbReference>
<dbReference type="FunFam" id="3.40.50.150:FF:000057">
    <property type="entry name" value="O-methyltransferase ZRP4"/>
    <property type="match status" value="1"/>
</dbReference>
<feature type="domain" description="O-methyltransferase C-terminal" evidence="5">
    <location>
        <begin position="146"/>
        <end position="348"/>
    </location>
</feature>
<keyword evidence="9" id="KW-1185">Reference proteome</keyword>
<evidence type="ECO:0000256" key="1">
    <source>
        <dbReference type="ARBA" id="ARBA00022603"/>
    </source>
</evidence>
<dbReference type="EMBL" id="CM000883">
    <property type="protein sequence ID" value="KQJ88443.1"/>
    <property type="molecule type" value="Genomic_DNA"/>
</dbReference>
<dbReference type="RefSeq" id="XP_014758737.1">
    <property type="nucleotide sequence ID" value="XM_014903251.2"/>
</dbReference>
<name>A0A0Q3HJD9_BRADI</name>
<keyword evidence="1" id="KW-0489">Methyltransferase</keyword>
<dbReference type="Gene3D" id="1.10.10.10">
    <property type="entry name" value="Winged helix-like DNA-binding domain superfamily/Winged helix DNA-binding domain"/>
    <property type="match status" value="1"/>
</dbReference>